<dbReference type="AlphaFoldDB" id="A0A5N7BAN4"/>
<proteinExistence type="predicted"/>
<protein>
    <recommendedName>
        <fullName evidence="3">NmrA-like domain-containing protein</fullName>
    </recommendedName>
</protein>
<accession>A0A5N7BAN4</accession>
<dbReference type="EMBL" id="ML736202">
    <property type="protein sequence ID" value="KAE8378825.1"/>
    <property type="molecule type" value="Genomic_DNA"/>
</dbReference>
<evidence type="ECO:0000313" key="1">
    <source>
        <dbReference type="EMBL" id="KAE8378825.1"/>
    </source>
</evidence>
<dbReference type="PANTHER" id="PTHR47129">
    <property type="entry name" value="QUINONE OXIDOREDUCTASE 2"/>
    <property type="match status" value="1"/>
</dbReference>
<dbReference type="OrthoDB" id="419598at2759"/>
<reference evidence="1 2" key="1">
    <citation type="submission" date="2019-04" db="EMBL/GenBank/DDBJ databases">
        <title>Friends and foes A comparative genomics studyof 23 Aspergillus species from section Flavi.</title>
        <authorList>
            <consortium name="DOE Joint Genome Institute"/>
            <person name="Kjaerbolling I."/>
            <person name="Vesth T."/>
            <person name="Frisvad J.C."/>
            <person name="Nybo J.L."/>
            <person name="Theobald S."/>
            <person name="Kildgaard S."/>
            <person name="Isbrandt T."/>
            <person name="Kuo A."/>
            <person name="Sato A."/>
            <person name="Lyhne E.K."/>
            <person name="Kogle M.E."/>
            <person name="Wiebenga A."/>
            <person name="Kun R.S."/>
            <person name="Lubbers R.J."/>
            <person name="Makela M.R."/>
            <person name="Barry K."/>
            <person name="Chovatia M."/>
            <person name="Clum A."/>
            <person name="Daum C."/>
            <person name="Haridas S."/>
            <person name="He G."/>
            <person name="LaButti K."/>
            <person name="Lipzen A."/>
            <person name="Mondo S."/>
            <person name="Riley R."/>
            <person name="Salamov A."/>
            <person name="Simmons B.A."/>
            <person name="Magnuson J.K."/>
            <person name="Henrissat B."/>
            <person name="Mortensen U.H."/>
            <person name="Larsen T.O."/>
            <person name="Devries R.P."/>
            <person name="Grigoriev I.V."/>
            <person name="Machida M."/>
            <person name="Baker S.E."/>
            <person name="Andersen M.R."/>
        </authorList>
    </citation>
    <scope>NUCLEOTIDE SEQUENCE [LARGE SCALE GENOMIC DNA]</scope>
    <source>
        <strain evidence="1 2">IBT 29228</strain>
    </source>
</reference>
<organism evidence="1 2">
    <name type="scientific">Aspergillus bertholletiae</name>
    <dbReference type="NCBI Taxonomy" id="1226010"/>
    <lineage>
        <taxon>Eukaryota</taxon>
        <taxon>Fungi</taxon>
        <taxon>Dikarya</taxon>
        <taxon>Ascomycota</taxon>
        <taxon>Pezizomycotina</taxon>
        <taxon>Eurotiomycetes</taxon>
        <taxon>Eurotiomycetidae</taxon>
        <taxon>Eurotiales</taxon>
        <taxon>Aspergillaceae</taxon>
        <taxon>Aspergillus</taxon>
        <taxon>Aspergillus subgen. Circumdati</taxon>
    </lineage>
</organism>
<evidence type="ECO:0000313" key="2">
    <source>
        <dbReference type="Proteomes" id="UP000326198"/>
    </source>
</evidence>
<dbReference type="InterPro" id="IPR052718">
    <property type="entry name" value="NmrA-type_oxidoreductase"/>
</dbReference>
<keyword evidence="2" id="KW-1185">Reference proteome</keyword>
<gene>
    <name evidence="1" type="ORF">BDV26DRAFT_304053</name>
</gene>
<sequence length="189" mass="21284">MGAHLLTEQHLASLAAERQITYTAIREGLYSESFPVYTAWFNIHNPMYEIKIPHSGDSPGIAWVKTDDLGEATAKIIFSYVKGSGVFPWVNRVMLLSGPRAISLRETVDILGRVTGKSIKIKEISADEYAELPFKEKYWYRGAILLKDYTSCWEAFKRGEAAVVSPLLGEILDREPEDFKTTVRGLLAR</sequence>
<name>A0A5N7BAN4_9EURO</name>
<dbReference type="Gene3D" id="3.40.50.720">
    <property type="entry name" value="NAD(P)-binding Rossmann-like Domain"/>
    <property type="match status" value="1"/>
</dbReference>
<dbReference type="Gene3D" id="3.90.25.10">
    <property type="entry name" value="UDP-galactose 4-epimerase, domain 1"/>
    <property type="match status" value="1"/>
</dbReference>
<dbReference type="InterPro" id="IPR036291">
    <property type="entry name" value="NAD(P)-bd_dom_sf"/>
</dbReference>
<dbReference type="PANTHER" id="PTHR47129:SF1">
    <property type="entry name" value="NMRA-LIKE DOMAIN-CONTAINING PROTEIN"/>
    <property type="match status" value="1"/>
</dbReference>
<dbReference type="SUPFAM" id="SSF51735">
    <property type="entry name" value="NAD(P)-binding Rossmann-fold domains"/>
    <property type="match status" value="1"/>
</dbReference>
<evidence type="ECO:0008006" key="3">
    <source>
        <dbReference type="Google" id="ProtNLM"/>
    </source>
</evidence>
<dbReference type="Proteomes" id="UP000326198">
    <property type="component" value="Unassembled WGS sequence"/>
</dbReference>